<evidence type="ECO:0000313" key="6">
    <source>
        <dbReference type="EMBL" id="SUJ19800.1"/>
    </source>
</evidence>
<dbReference type="Gene3D" id="3.90.1720.10">
    <property type="entry name" value="endopeptidase domain like (from Nostoc punctiforme)"/>
    <property type="match status" value="1"/>
</dbReference>
<evidence type="ECO:0000313" key="7">
    <source>
        <dbReference type="Proteomes" id="UP000254893"/>
    </source>
</evidence>
<reference evidence="6 7" key="1">
    <citation type="submission" date="2018-06" db="EMBL/GenBank/DDBJ databases">
        <authorList>
            <consortium name="Pathogen Informatics"/>
            <person name="Doyle S."/>
        </authorList>
    </citation>
    <scope>NUCLEOTIDE SEQUENCE [LARGE SCALE GENOMIC DNA]</scope>
    <source>
        <strain evidence="6 7">NCTC11388</strain>
    </source>
</reference>
<keyword evidence="3" id="KW-0732">Signal</keyword>
<keyword evidence="2" id="KW-0645">Protease</keyword>
<evidence type="ECO:0000256" key="3">
    <source>
        <dbReference type="ARBA" id="ARBA00022729"/>
    </source>
</evidence>
<evidence type="ECO:0000256" key="5">
    <source>
        <dbReference type="ARBA" id="ARBA00022807"/>
    </source>
</evidence>
<dbReference type="GO" id="GO:0006508">
    <property type="term" value="P:proteolysis"/>
    <property type="evidence" value="ECO:0007669"/>
    <property type="project" value="UniProtKB-KW"/>
</dbReference>
<dbReference type="PANTHER" id="PTHR47360:SF1">
    <property type="entry name" value="ENDOPEPTIDASE NLPC-RELATED"/>
    <property type="match status" value="1"/>
</dbReference>
<dbReference type="RefSeq" id="WP_003011978.1">
    <property type="nucleotide sequence ID" value="NZ_CP068082.1"/>
</dbReference>
<name>A0A380CFT1_SPHSI</name>
<dbReference type="Pfam" id="PF00877">
    <property type="entry name" value="NLPC_P60"/>
    <property type="match status" value="1"/>
</dbReference>
<evidence type="ECO:0000256" key="4">
    <source>
        <dbReference type="ARBA" id="ARBA00022801"/>
    </source>
</evidence>
<organism evidence="6 7">
    <name type="scientific">Sphingobacterium spiritivorum</name>
    <name type="common">Flavobacterium spiritivorum</name>
    <dbReference type="NCBI Taxonomy" id="258"/>
    <lineage>
        <taxon>Bacteria</taxon>
        <taxon>Pseudomonadati</taxon>
        <taxon>Bacteroidota</taxon>
        <taxon>Sphingobacteriia</taxon>
        <taxon>Sphingobacteriales</taxon>
        <taxon>Sphingobacteriaceae</taxon>
        <taxon>Sphingobacterium</taxon>
    </lineage>
</organism>
<comment type="similarity">
    <text evidence="1">Belongs to the peptidase C40 family.</text>
</comment>
<dbReference type="PROSITE" id="PS51935">
    <property type="entry name" value="NLPC_P60"/>
    <property type="match status" value="1"/>
</dbReference>
<dbReference type="EC" id="3.4.-.-" evidence="6"/>
<sequence>MKTKKIVALVLFIGLCLVSQAQSTKTQSKSESADPDNLAKDYFSQIMGVAVSATTNTKLYQFVYDWIGTPYRLGGDSKRGIDCSKFAYELYDKVFNTSIGYNSRNIYTQVDPIGKSELKAGDLVFFKIRSKSITHIGVYLGDDKFAHASSSKGVMISNLNEAYWKRYYYNGGRMPIENSEEIGRVLTADLLKERKATVN</sequence>
<dbReference type="InterPro" id="IPR038765">
    <property type="entry name" value="Papain-like_cys_pep_sf"/>
</dbReference>
<dbReference type="PANTHER" id="PTHR47360">
    <property type="entry name" value="MUREIN DD-ENDOPEPTIDASE MEPS/MUREIN LD-CARBOXYPEPTIDASE"/>
    <property type="match status" value="1"/>
</dbReference>
<keyword evidence="5" id="KW-0788">Thiol protease</keyword>
<keyword evidence="4 6" id="KW-0378">Hydrolase</keyword>
<dbReference type="SUPFAM" id="SSF54001">
    <property type="entry name" value="Cysteine proteinases"/>
    <property type="match status" value="1"/>
</dbReference>
<dbReference type="Proteomes" id="UP000254893">
    <property type="component" value="Unassembled WGS sequence"/>
</dbReference>
<dbReference type="AlphaFoldDB" id="A0A380CFT1"/>
<dbReference type="InterPro" id="IPR000064">
    <property type="entry name" value="NLP_P60_dom"/>
</dbReference>
<dbReference type="EMBL" id="UGYW01000002">
    <property type="protein sequence ID" value="SUJ19800.1"/>
    <property type="molecule type" value="Genomic_DNA"/>
</dbReference>
<dbReference type="GO" id="GO:0008234">
    <property type="term" value="F:cysteine-type peptidase activity"/>
    <property type="evidence" value="ECO:0007669"/>
    <property type="project" value="UniProtKB-KW"/>
</dbReference>
<proteinExistence type="inferred from homology"/>
<protein>
    <submittedName>
        <fullName evidence="6">Probable endopeptidase Spr</fullName>
        <ecNumber evidence="6">3.4.-.-</ecNumber>
    </submittedName>
</protein>
<accession>A0A380CFT1</accession>
<dbReference type="InterPro" id="IPR052062">
    <property type="entry name" value="Murein_DD/LD_carboxypeptidase"/>
</dbReference>
<evidence type="ECO:0000256" key="2">
    <source>
        <dbReference type="ARBA" id="ARBA00022670"/>
    </source>
</evidence>
<evidence type="ECO:0000256" key="1">
    <source>
        <dbReference type="ARBA" id="ARBA00007074"/>
    </source>
</evidence>
<gene>
    <name evidence="6" type="primary">spr_2</name>
    <name evidence="6" type="ORF">NCTC11388_02923</name>
</gene>